<dbReference type="InterPro" id="IPR037143">
    <property type="entry name" value="4-PPantetheinyl_Trfase_dom_sf"/>
</dbReference>
<evidence type="ECO:0000259" key="4">
    <source>
        <dbReference type="Pfam" id="PF22624"/>
    </source>
</evidence>
<dbReference type="PANTHER" id="PTHR12215:SF10">
    <property type="entry name" value="L-AMINOADIPATE-SEMIALDEHYDE DEHYDROGENASE-PHOSPHOPANTETHEINYL TRANSFERASE"/>
    <property type="match status" value="1"/>
</dbReference>
<dbReference type="VEuPathDB" id="FungiDB:GGTG_11749"/>
<reference evidence="5" key="3">
    <citation type="submission" date="2010-09" db="EMBL/GenBank/DDBJ databases">
        <title>Annotation of Gaeumannomyces graminis var. tritici R3-111a-1.</title>
        <authorList>
            <consortium name="The Broad Institute Genome Sequencing Platform"/>
            <person name="Ma L.-J."/>
            <person name="Dead R."/>
            <person name="Young S.K."/>
            <person name="Zeng Q."/>
            <person name="Gargeya S."/>
            <person name="Fitzgerald M."/>
            <person name="Haas B."/>
            <person name="Abouelleil A."/>
            <person name="Alvarado L."/>
            <person name="Arachchi H.M."/>
            <person name="Berlin A."/>
            <person name="Brown A."/>
            <person name="Chapman S.B."/>
            <person name="Chen Z."/>
            <person name="Dunbar C."/>
            <person name="Freedman E."/>
            <person name="Gearin G."/>
            <person name="Gellesch M."/>
            <person name="Goldberg J."/>
            <person name="Griggs A."/>
            <person name="Gujja S."/>
            <person name="Heiman D."/>
            <person name="Howarth C."/>
            <person name="Larson L."/>
            <person name="Lui A."/>
            <person name="MacDonald P.J.P."/>
            <person name="Mehta T."/>
            <person name="Montmayeur A."/>
            <person name="Murphy C."/>
            <person name="Neiman D."/>
            <person name="Pearson M."/>
            <person name="Priest M."/>
            <person name="Roberts A."/>
            <person name="Saif S."/>
            <person name="Shea T."/>
            <person name="Shenoy N."/>
            <person name="Sisk P."/>
            <person name="Stolte C."/>
            <person name="Sykes S."/>
            <person name="Yandava C."/>
            <person name="Wortman J."/>
            <person name="Nusbaum C."/>
            <person name="Birren B."/>
        </authorList>
    </citation>
    <scope>NUCLEOTIDE SEQUENCE</scope>
    <source>
        <strain evidence="5">R3-111a-1</strain>
    </source>
</reference>
<evidence type="ECO:0000259" key="3">
    <source>
        <dbReference type="Pfam" id="PF01648"/>
    </source>
</evidence>
<dbReference type="InterPro" id="IPR050559">
    <property type="entry name" value="P-Pant_transferase_sf"/>
</dbReference>
<name>J3PE26_GAET3</name>
<organism evidence="5">
    <name type="scientific">Gaeumannomyces tritici (strain R3-111a-1)</name>
    <name type="common">Wheat and barley take-all root rot fungus</name>
    <name type="synonym">Gaeumannomyces graminis var. tritici</name>
    <dbReference type="NCBI Taxonomy" id="644352"/>
    <lineage>
        <taxon>Eukaryota</taxon>
        <taxon>Fungi</taxon>
        <taxon>Dikarya</taxon>
        <taxon>Ascomycota</taxon>
        <taxon>Pezizomycotina</taxon>
        <taxon>Sordariomycetes</taxon>
        <taxon>Sordariomycetidae</taxon>
        <taxon>Magnaporthales</taxon>
        <taxon>Magnaporthaceae</taxon>
        <taxon>Gaeumannomyces</taxon>
    </lineage>
</organism>
<dbReference type="AlphaFoldDB" id="J3PE26"/>
<dbReference type="OrthoDB" id="26719at2759"/>
<dbReference type="Pfam" id="PF01648">
    <property type="entry name" value="ACPS"/>
    <property type="match status" value="1"/>
</dbReference>
<reference evidence="7" key="1">
    <citation type="submission" date="2010-07" db="EMBL/GenBank/DDBJ databases">
        <title>The genome sequence of Gaeumannomyces graminis var. tritici strain R3-111a-1.</title>
        <authorList>
            <consortium name="The Broad Institute Genome Sequencing Platform"/>
            <person name="Ma L.-J."/>
            <person name="Dead R."/>
            <person name="Young S."/>
            <person name="Zeng Q."/>
            <person name="Koehrsen M."/>
            <person name="Alvarado L."/>
            <person name="Berlin A."/>
            <person name="Chapman S.B."/>
            <person name="Chen Z."/>
            <person name="Freedman E."/>
            <person name="Gellesch M."/>
            <person name="Goldberg J."/>
            <person name="Griggs A."/>
            <person name="Gujja S."/>
            <person name="Heilman E.R."/>
            <person name="Heiman D."/>
            <person name="Hepburn T."/>
            <person name="Howarth C."/>
            <person name="Jen D."/>
            <person name="Larson L."/>
            <person name="Mehta T."/>
            <person name="Neiman D."/>
            <person name="Pearson M."/>
            <person name="Roberts A."/>
            <person name="Saif S."/>
            <person name="Shea T."/>
            <person name="Shenoy N."/>
            <person name="Sisk P."/>
            <person name="Stolte C."/>
            <person name="Sykes S."/>
            <person name="Walk T."/>
            <person name="White J."/>
            <person name="Yandava C."/>
            <person name="Haas B."/>
            <person name="Nusbaum C."/>
            <person name="Birren B."/>
        </authorList>
    </citation>
    <scope>NUCLEOTIDE SEQUENCE [LARGE SCALE GENOMIC DNA]</scope>
    <source>
        <strain evidence="7">R3-111a-1</strain>
    </source>
</reference>
<reference evidence="5" key="2">
    <citation type="submission" date="2010-07" db="EMBL/GenBank/DDBJ databases">
        <authorList>
            <consortium name="The Broad Institute Genome Sequencing Platform"/>
            <consortium name="Broad Institute Genome Sequencing Center for Infectious Disease"/>
            <person name="Ma L.-J."/>
            <person name="Dead R."/>
            <person name="Young S."/>
            <person name="Zeng Q."/>
            <person name="Koehrsen M."/>
            <person name="Alvarado L."/>
            <person name="Berlin A."/>
            <person name="Chapman S.B."/>
            <person name="Chen Z."/>
            <person name="Freedman E."/>
            <person name="Gellesch M."/>
            <person name="Goldberg J."/>
            <person name="Griggs A."/>
            <person name="Gujja S."/>
            <person name="Heilman E.R."/>
            <person name="Heiman D."/>
            <person name="Hepburn T."/>
            <person name="Howarth C."/>
            <person name="Jen D."/>
            <person name="Larson L."/>
            <person name="Mehta T."/>
            <person name="Neiman D."/>
            <person name="Pearson M."/>
            <person name="Roberts A."/>
            <person name="Saif S."/>
            <person name="Shea T."/>
            <person name="Shenoy N."/>
            <person name="Sisk P."/>
            <person name="Stolte C."/>
            <person name="Sykes S."/>
            <person name="Walk T."/>
            <person name="White J."/>
            <person name="Yandava C."/>
            <person name="Haas B."/>
            <person name="Nusbaum C."/>
            <person name="Birren B."/>
        </authorList>
    </citation>
    <scope>NUCLEOTIDE SEQUENCE</scope>
    <source>
        <strain evidence="5">R3-111a-1</strain>
    </source>
</reference>
<evidence type="ECO:0000256" key="1">
    <source>
        <dbReference type="ARBA" id="ARBA00013172"/>
    </source>
</evidence>
<feature type="domain" description="4'-phosphopantetheinyl transferase N-terminal" evidence="4">
    <location>
        <begin position="41"/>
        <end position="126"/>
    </location>
</feature>
<reference evidence="6" key="4">
    <citation type="journal article" date="2015" name="G3 (Bethesda)">
        <title>Genome sequences of three phytopathogenic species of the Magnaporthaceae family of fungi.</title>
        <authorList>
            <person name="Okagaki L.H."/>
            <person name="Nunes C.C."/>
            <person name="Sailsbery J."/>
            <person name="Clay B."/>
            <person name="Brown D."/>
            <person name="John T."/>
            <person name="Oh Y."/>
            <person name="Young N."/>
            <person name="Fitzgerald M."/>
            <person name="Haas B.J."/>
            <person name="Zeng Q."/>
            <person name="Young S."/>
            <person name="Adiconis X."/>
            <person name="Fan L."/>
            <person name="Levin J.Z."/>
            <person name="Mitchell T.K."/>
            <person name="Okubara P.A."/>
            <person name="Farman M.L."/>
            <person name="Kohn L.M."/>
            <person name="Birren B."/>
            <person name="Ma L.-J."/>
            <person name="Dean R.A."/>
        </authorList>
    </citation>
    <scope>NUCLEOTIDE SEQUENCE</scope>
    <source>
        <strain evidence="6">R3-111a-1</strain>
    </source>
</reference>
<sequence>MAASPTADHPAPAIVQWVVDTRKLWPEATQTRQLETHPGASRALALLPPAERAGVLKYVFARDARMSLVSHLLKHYAVARLAGVPWGETTVGPDARSKPVHVDAATGRQPVAFNVSHQAGLVALAAVGCYPDGSGGGGGDDLNVEVGVDVVSPSERRARDHDAVASDGWPAFVDMHADVFSPAEAAHLKYAVLSSPSSGSNGARREDMGNTPEALLDYKLRCFYALWCLREAYVKMTGDALVAPWLRELEFRAVAPPRPAGAAAESAVLTEHSIWLRGERVEDANVCLRSFDGGGADSYMICTAVRTPGRVQDGLAMNLRAPFVDVTVDEIVEFAEARASFF</sequence>
<dbReference type="GeneID" id="20352207"/>
<keyword evidence="2" id="KW-0808">Transferase</keyword>
<evidence type="ECO:0000313" key="7">
    <source>
        <dbReference type="Proteomes" id="UP000006039"/>
    </source>
</evidence>
<dbReference type="InterPro" id="IPR055066">
    <property type="entry name" value="AASDHPPT_N"/>
</dbReference>
<gene>
    <name evidence="6" type="primary">20352207</name>
    <name evidence="5" type="ORF">GGTG_11749</name>
</gene>
<dbReference type="GO" id="GO:0019878">
    <property type="term" value="P:lysine biosynthetic process via aminoadipic acid"/>
    <property type="evidence" value="ECO:0007669"/>
    <property type="project" value="TreeGrafter"/>
</dbReference>
<dbReference type="eggNOG" id="ENOG502SA2B">
    <property type="taxonomic scope" value="Eukaryota"/>
</dbReference>
<dbReference type="SUPFAM" id="SSF56214">
    <property type="entry name" value="4'-phosphopantetheinyl transferase"/>
    <property type="match status" value="2"/>
</dbReference>
<dbReference type="RefSeq" id="XP_009227904.1">
    <property type="nucleotide sequence ID" value="XM_009229640.1"/>
</dbReference>
<dbReference type="EC" id="2.7.8.7" evidence="1"/>
<evidence type="ECO:0000256" key="2">
    <source>
        <dbReference type="ARBA" id="ARBA00022679"/>
    </source>
</evidence>
<dbReference type="Pfam" id="PF22624">
    <property type="entry name" value="AASDHPPT_N"/>
    <property type="match status" value="1"/>
</dbReference>
<proteinExistence type="predicted"/>
<dbReference type="EMBL" id="GL385401">
    <property type="protein sequence ID" value="EJT70726.1"/>
    <property type="molecule type" value="Genomic_DNA"/>
</dbReference>
<dbReference type="Gene3D" id="3.90.470.20">
    <property type="entry name" value="4'-phosphopantetheinyl transferase domain"/>
    <property type="match status" value="2"/>
</dbReference>
<feature type="domain" description="4'-phosphopantetheinyl transferase" evidence="3">
    <location>
        <begin position="146"/>
        <end position="246"/>
    </location>
</feature>
<dbReference type="InterPro" id="IPR008278">
    <property type="entry name" value="4-PPantetheinyl_Trfase_dom"/>
</dbReference>
<evidence type="ECO:0000313" key="6">
    <source>
        <dbReference type="EnsemblFungi" id="EJT70726"/>
    </source>
</evidence>
<dbReference type="STRING" id="644352.J3PE26"/>
<protein>
    <recommendedName>
        <fullName evidence="1">holo-[acyl-carrier-protein] synthase</fullName>
        <ecNumber evidence="1">2.7.8.7</ecNumber>
    </recommendedName>
</protein>
<dbReference type="GO" id="GO:0000287">
    <property type="term" value="F:magnesium ion binding"/>
    <property type="evidence" value="ECO:0007669"/>
    <property type="project" value="InterPro"/>
</dbReference>
<dbReference type="EnsemblFungi" id="EJT70726">
    <property type="protein sequence ID" value="EJT70726"/>
    <property type="gene ID" value="GGTG_11749"/>
</dbReference>
<evidence type="ECO:0000313" key="5">
    <source>
        <dbReference type="EMBL" id="EJT70726.1"/>
    </source>
</evidence>
<dbReference type="Proteomes" id="UP000006039">
    <property type="component" value="Unassembled WGS sequence"/>
</dbReference>
<dbReference type="GO" id="GO:0005829">
    <property type="term" value="C:cytosol"/>
    <property type="evidence" value="ECO:0007669"/>
    <property type="project" value="TreeGrafter"/>
</dbReference>
<reference evidence="6" key="5">
    <citation type="submission" date="2018-04" db="UniProtKB">
        <authorList>
            <consortium name="EnsemblFungi"/>
        </authorList>
    </citation>
    <scope>IDENTIFICATION</scope>
    <source>
        <strain evidence="6">R3-111a-1</strain>
    </source>
</reference>
<keyword evidence="7" id="KW-1185">Reference proteome</keyword>
<dbReference type="PANTHER" id="PTHR12215">
    <property type="entry name" value="PHOSPHOPANTETHEINE TRANSFERASE"/>
    <property type="match status" value="1"/>
</dbReference>
<dbReference type="HOGENOM" id="CLU_031126_0_0_1"/>
<dbReference type="GO" id="GO:0008897">
    <property type="term" value="F:holo-[acyl-carrier-protein] synthase activity"/>
    <property type="evidence" value="ECO:0007669"/>
    <property type="project" value="UniProtKB-EC"/>
</dbReference>
<accession>J3PE26</accession>